<feature type="transmembrane region" description="Helical" evidence="15">
    <location>
        <begin position="1329"/>
        <end position="1350"/>
    </location>
</feature>
<evidence type="ECO:0000256" key="3">
    <source>
        <dbReference type="ARBA" id="ARBA00022475"/>
    </source>
</evidence>
<keyword evidence="8 13" id="KW-0175">Coiled coil</keyword>
<keyword evidence="5" id="KW-0808">Transferase</keyword>
<evidence type="ECO:0000259" key="16">
    <source>
        <dbReference type="Pfam" id="PF23000"/>
    </source>
</evidence>
<feature type="transmembrane region" description="Helical" evidence="15">
    <location>
        <begin position="231"/>
        <end position="251"/>
    </location>
</feature>
<feature type="transmembrane region" description="Helical" evidence="15">
    <location>
        <begin position="1270"/>
        <end position="1289"/>
    </location>
</feature>
<protein>
    <recommendedName>
        <fullName evidence="2">chitin synthase</fullName>
        <ecNumber evidence="2">2.4.1.16</ecNumber>
    </recommendedName>
</protein>
<dbReference type="Pfam" id="PF03142">
    <property type="entry name" value="Chitin_synth_2"/>
    <property type="match status" value="1"/>
</dbReference>
<keyword evidence="3" id="KW-1003">Cell membrane</keyword>
<dbReference type="OrthoDB" id="370884at2759"/>
<dbReference type="InterPro" id="IPR004835">
    <property type="entry name" value="Chitin_synth"/>
</dbReference>
<feature type="transmembrane region" description="Helical" evidence="15">
    <location>
        <begin position="976"/>
        <end position="996"/>
    </location>
</feature>
<evidence type="ECO:0000313" key="18">
    <source>
        <dbReference type="Proteomes" id="UP000235965"/>
    </source>
</evidence>
<evidence type="ECO:0000256" key="7">
    <source>
        <dbReference type="ARBA" id="ARBA00022989"/>
    </source>
</evidence>
<evidence type="ECO:0000256" key="12">
    <source>
        <dbReference type="ARBA" id="ARBA00048014"/>
    </source>
</evidence>
<keyword evidence="18" id="KW-1185">Reference proteome</keyword>
<dbReference type="CDD" id="cd04190">
    <property type="entry name" value="Chitin_synth_C"/>
    <property type="match status" value="1"/>
</dbReference>
<feature type="region of interest" description="Disordered" evidence="14">
    <location>
        <begin position="1"/>
        <end position="28"/>
    </location>
</feature>
<dbReference type="GO" id="GO:0004100">
    <property type="term" value="F:chitin synthase activity"/>
    <property type="evidence" value="ECO:0007669"/>
    <property type="project" value="UniProtKB-EC"/>
</dbReference>
<dbReference type="EC" id="2.4.1.16" evidence="2"/>
<evidence type="ECO:0000256" key="14">
    <source>
        <dbReference type="SAM" id="MobiDB-lite"/>
    </source>
</evidence>
<feature type="transmembrane region" description="Helical" evidence="15">
    <location>
        <begin position="406"/>
        <end position="425"/>
    </location>
</feature>
<reference evidence="17 18" key="1">
    <citation type="submission" date="2017-12" db="EMBL/GenBank/DDBJ databases">
        <title>Hemimetabolous genomes reveal molecular basis of termite eusociality.</title>
        <authorList>
            <person name="Harrison M.C."/>
            <person name="Jongepier E."/>
            <person name="Robertson H.M."/>
            <person name="Arning N."/>
            <person name="Bitard-Feildel T."/>
            <person name="Chao H."/>
            <person name="Childers C.P."/>
            <person name="Dinh H."/>
            <person name="Doddapaneni H."/>
            <person name="Dugan S."/>
            <person name="Gowin J."/>
            <person name="Greiner C."/>
            <person name="Han Y."/>
            <person name="Hu H."/>
            <person name="Hughes D.S.T."/>
            <person name="Huylmans A.-K."/>
            <person name="Kemena C."/>
            <person name="Kremer L.P.M."/>
            <person name="Lee S.L."/>
            <person name="Lopez-Ezquerra A."/>
            <person name="Mallet L."/>
            <person name="Monroy-Kuhn J.M."/>
            <person name="Moser A."/>
            <person name="Murali S.C."/>
            <person name="Muzny D.M."/>
            <person name="Otani S."/>
            <person name="Piulachs M.-D."/>
            <person name="Poelchau M."/>
            <person name="Qu J."/>
            <person name="Schaub F."/>
            <person name="Wada-Katsumata A."/>
            <person name="Worley K.C."/>
            <person name="Xie Q."/>
            <person name="Ylla G."/>
            <person name="Poulsen M."/>
            <person name="Gibbs R.A."/>
            <person name="Schal C."/>
            <person name="Richards S."/>
            <person name="Belles X."/>
            <person name="Korb J."/>
            <person name="Bornberg-Bauer E."/>
        </authorList>
    </citation>
    <scope>NUCLEOTIDE SEQUENCE [LARGE SCALE GENOMIC DNA]</scope>
    <source>
        <tissue evidence="17">Whole body</tissue>
    </source>
</reference>
<dbReference type="InterPro" id="IPR055120">
    <property type="entry name" value="Chs-1/2_IV_N"/>
</dbReference>
<feature type="transmembrane region" description="Helical" evidence="15">
    <location>
        <begin position="300"/>
        <end position="322"/>
    </location>
</feature>
<evidence type="ECO:0000256" key="4">
    <source>
        <dbReference type="ARBA" id="ARBA00022676"/>
    </source>
</evidence>
<evidence type="ECO:0000256" key="9">
    <source>
        <dbReference type="ARBA" id="ARBA00023136"/>
    </source>
</evidence>
<comment type="similarity">
    <text evidence="11">Belongs to the chitin synthase family. Class IV subfamily.</text>
</comment>
<feature type="transmembrane region" description="Helical" evidence="15">
    <location>
        <begin position="1034"/>
        <end position="1053"/>
    </location>
</feature>
<evidence type="ECO:0000256" key="15">
    <source>
        <dbReference type="SAM" id="Phobius"/>
    </source>
</evidence>
<dbReference type="InterPro" id="IPR029044">
    <property type="entry name" value="Nucleotide-diphossugar_trans"/>
</dbReference>
<evidence type="ECO:0000256" key="2">
    <source>
        <dbReference type="ARBA" id="ARBA00012543"/>
    </source>
</evidence>
<evidence type="ECO:0000256" key="1">
    <source>
        <dbReference type="ARBA" id="ARBA00004651"/>
    </source>
</evidence>
<keyword evidence="4" id="KW-0328">Glycosyltransferase</keyword>
<evidence type="ECO:0000256" key="13">
    <source>
        <dbReference type="SAM" id="Coils"/>
    </source>
</evidence>
<feature type="transmembrane region" description="Helical" evidence="15">
    <location>
        <begin position="908"/>
        <end position="939"/>
    </location>
</feature>
<feature type="transmembrane region" description="Helical" evidence="15">
    <location>
        <begin position="945"/>
        <end position="964"/>
    </location>
</feature>
<proteinExistence type="inferred from homology"/>
<feature type="transmembrane region" description="Helical" evidence="15">
    <location>
        <begin position="67"/>
        <end position="90"/>
    </location>
</feature>
<gene>
    <name evidence="17" type="ORF">B7P43_G14166</name>
</gene>
<keyword evidence="7 15" id="KW-1133">Transmembrane helix</keyword>
<evidence type="ECO:0000256" key="11">
    <source>
        <dbReference type="ARBA" id="ARBA00046329"/>
    </source>
</evidence>
<sequence>MKNHKNGPDDSDDNLTDDESSSLFSNGQQPVQATKEWDVFTNNPPVIISGSMADQSCMHTSLRIIKLLAYICTFILVLGGAVLSKGTMLFMTSQLRSERTIPFCSAPNEKQRQFEVTLPEVERIGWVWCLFFAYAIPEVMAFLRSIRICFFKNALKPKVLEISAVALAETLRTVGTGLLVFVVLPQIDVVKGAMLTNCLCFVPGLLALIPRHEVNKGGMKAADHISVYVKIAINSMALAAQITGFVVWPLLEIHEKPQLWVLPLATIFISCGWWENYYVSSKNSGMDKFLKRLKQTRHYTFMYMSVWKVACMFITLLIITYIQQGSVESLFNLFEASFSERGIPIKEVPVWNDSSIPNNSEAQDLRYDLTVNARYSSALWVLLIHSLGSYICYISGKFACRILIQSFGYALPVSITVPVVISFLITACGLRNGNPCYFSGTIPDYLFFESPPYYQLEEYLGVEHAWIWLLWLLSQTWITLHIWTPKVDRLMSTEVLFTMPMYDSLFVDQSLALNRRHDEGYEVLTEELEVVGHEEEFAMEHKFQEEMMDPKADVVRQSDYIRRVYACATMWHETPDEMMQMLKSIFRMDADQSARRLAQTYMDILDPDFYEFETHIFFDDAFEVSEENDEEVVVNMFVKDLMVTIDKAASEVHSTEYQMKPPKKFPTPYGGRLVWTLPGKTKMIAHLKDKDKIRHKKRWSQVMYMYYLLGHRLMELPINVKRKEVIAKNTFILALDGDIDFKPEAMHLLLDLMKKDDKLGAACGRIHPVGKGPMVWYQKFEYAIGHWLQKATEHVIGCVLCSPGCFSLFRGVALMDDAVMKKYTTLSSEARHYVQYDQGEDRWLCTLLLQRGYRVEYSAASDAYTHCPESFDEFYNQRRRWVPSTMANIMDLLADYKRTVKINDNISFLYIIYQALLMGGSILGPGNIFLMLVGAFVAAFKIDNWTSFLFNIVPILIYMFICFLCKSNIQLLAAKIISAVYGLVMMAVLVGIMLQINEDGPFAPSSLFFFIVALEMIIAAFLHPQEFGCLPAGVVYYVTVPSMYLLLIVYSIFNLNVVSWGTREIVAKKSKMELEQEKKAAEQEKKKAKKKSFWGFLNRNGKNGDDEEGSFEFSMAGLFKCMCCTHPKGGEEKVQLLRIADSLDKLNKRLDNIERAVDPVSQSKSRRRTTLSLNKRDLDPLAEDDENELDEDTDTFTDNEDIEPKEERDEQVTPYWIDHYPEMRKGVVDFLSSKEEQFWKDLIDKYLYVLVKNAEKEKLVARNLKDLRDISVFAFFMLNALFVLVIFLLQLSKDQIHVNWPFSVKANISYDSKTYDITISKEYLELEPIGMLFIIFFGIVLIIQFLAMLIHRFGTLSHMLSTIQINWFQAGPQTDDKDAKAREVVQVVKGLQQLRGADGDMEEKDPMQENVGRRKTVQNLHNTHVFKKKQSVITLDTALKRRLSMMPGNGGVVPMSIRKLTVRRDTLQHALAVGRKSVIEERRKSQIRRASQAVPGANRRAINIEERSDED</sequence>
<dbReference type="FunFam" id="3.90.550.10:FF:000139">
    <property type="entry name" value="Chitin synthase 8"/>
    <property type="match status" value="1"/>
</dbReference>
<dbReference type="Pfam" id="PF23000">
    <property type="entry name" value="ChitinSynthase_IV_N"/>
    <property type="match status" value="1"/>
</dbReference>
<keyword evidence="10" id="KW-0325">Glycoprotein</keyword>
<dbReference type="EMBL" id="NEVH01005899">
    <property type="protein sequence ID" value="PNF38198.1"/>
    <property type="molecule type" value="Genomic_DNA"/>
</dbReference>
<dbReference type="FunCoup" id="A0A2J7RBJ7">
    <property type="interactions" value="35"/>
</dbReference>
<dbReference type="InParanoid" id="A0A2J7RBJ7"/>
<comment type="caution">
    <text evidence="17">The sequence shown here is derived from an EMBL/GenBank/DDBJ whole genome shotgun (WGS) entry which is preliminary data.</text>
</comment>
<accession>A0A2J7RBJ7</accession>
<evidence type="ECO:0000256" key="5">
    <source>
        <dbReference type="ARBA" id="ARBA00022679"/>
    </source>
</evidence>
<dbReference type="PANTHER" id="PTHR22914:SF14">
    <property type="entry name" value="CHITIN SYNTHASE"/>
    <property type="match status" value="1"/>
</dbReference>
<keyword evidence="6 15" id="KW-0812">Transmembrane</keyword>
<name>A0A2J7RBJ7_9NEOP</name>
<evidence type="ECO:0000256" key="6">
    <source>
        <dbReference type="ARBA" id="ARBA00022692"/>
    </source>
</evidence>
<evidence type="ECO:0000256" key="8">
    <source>
        <dbReference type="ARBA" id="ARBA00023054"/>
    </source>
</evidence>
<dbReference type="STRING" id="105785.A0A2J7RBJ7"/>
<feature type="transmembrane region" description="Helical" evidence="15">
    <location>
        <begin position="257"/>
        <end position="279"/>
    </location>
</feature>
<evidence type="ECO:0000313" key="17">
    <source>
        <dbReference type="EMBL" id="PNF38198.1"/>
    </source>
</evidence>
<feature type="coiled-coil region" evidence="13">
    <location>
        <begin position="1064"/>
        <end position="1091"/>
    </location>
</feature>
<dbReference type="PANTHER" id="PTHR22914">
    <property type="entry name" value="CHITIN SYNTHASE"/>
    <property type="match status" value="1"/>
</dbReference>
<feature type="region of interest" description="Disordered" evidence="14">
    <location>
        <begin position="1157"/>
        <end position="1210"/>
    </location>
</feature>
<evidence type="ECO:0000256" key="10">
    <source>
        <dbReference type="ARBA" id="ARBA00023180"/>
    </source>
</evidence>
<feature type="compositionally biased region" description="Acidic residues" evidence="14">
    <location>
        <begin position="9"/>
        <end position="20"/>
    </location>
</feature>
<dbReference type="GO" id="GO:0005886">
    <property type="term" value="C:plasma membrane"/>
    <property type="evidence" value="ECO:0007669"/>
    <property type="project" value="UniProtKB-SubCell"/>
</dbReference>
<keyword evidence="9 15" id="KW-0472">Membrane</keyword>
<feature type="compositionally biased region" description="Acidic residues" evidence="14">
    <location>
        <begin position="1180"/>
        <end position="1204"/>
    </location>
</feature>
<dbReference type="GO" id="GO:0006031">
    <property type="term" value="P:chitin biosynthetic process"/>
    <property type="evidence" value="ECO:0007669"/>
    <property type="project" value="TreeGrafter"/>
</dbReference>
<organism evidence="17 18">
    <name type="scientific">Cryptotermes secundus</name>
    <dbReference type="NCBI Taxonomy" id="105785"/>
    <lineage>
        <taxon>Eukaryota</taxon>
        <taxon>Metazoa</taxon>
        <taxon>Ecdysozoa</taxon>
        <taxon>Arthropoda</taxon>
        <taxon>Hexapoda</taxon>
        <taxon>Insecta</taxon>
        <taxon>Pterygota</taxon>
        <taxon>Neoptera</taxon>
        <taxon>Polyneoptera</taxon>
        <taxon>Dictyoptera</taxon>
        <taxon>Blattodea</taxon>
        <taxon>Blattoidea</taxon>
        <taxon>Termitoidae</taxon>
        <taxon>Kalotermitidae</taxon>
        <taxon>Cryptotermitinae</taxon>
        <taxon>Cryptotermes</taxon>
    </lineage>
</organism>
<feature type="transmembrane region" description="Helical" evidence="15">
    <location>
        <begin position="1002"/>
        <end position="1022"/>
    </location>
</feature>
<feature type="domain" description="Chitin synthase chs-1/2 N-terminal putative transporter" evidence="16">
    <location>
        <begin position="55"/>
        <end position="341"/>
    </location>
</feature>
<comment type="subcellular location">
    <subcellularLocation>
        <location evidence="1">Cell membrane</location>
        <topology evidence="1">Multi-pass membrane protein</topology>
    </subcellularLocation>
</comment>
<dbReference type="SUPFAM" id="SSF53448">
    <property type="entry name" value="Nucleotide-diphospho-sugar transferases"/>
    <property type="match status" value="1"/>
</dbReference>
<comment type="catalytic activity">
    <reaction evidence="12">
        <text>[(1-&gt;4)-N-acetyl-beta-D-glucosaminyl](n) + UDP-N-acetyl-alpha-D-glucosamine = [(1-&gt;4)-N-acetyl-beta-D-glucosaminyl](n+1) + UDP + H(+)</text>
        <dbReference type="Rhea" id="RHEA:16637"/>
        <dbReference type="Rhea" id="RHEA-COMP:9593"/>
        <dbReference type="Rhea" id="RHEA-COMP:9595"/>
        <dbReference type="ChEBI" id="CHEBI:15378"/>
        <dbReference type="ChEBI" id="CHEBI:17029"/>
        <dbReference type="ChEBI" id="CHEBI:57705"/>
        <dbReference type="ChEBI" id="CHEBI:58223"/>
        <dbReference type="EC" id="2.4.1.16"/>
    </reaction>
</comment>
<feature type="transmembrane region" description="Helical" evidence="15">
    <location>
        <begin position="124"/>
        <end position="143"/>
    </location>
</feature>
<feature type="transmembrane region" description="Helical" evidence="15">
    <location>
        <begin position="375"/>
        <end position="394"/>
    </location>
</feature>
<dbReference type="Proteomes" id="UP000235965">
    <property type="component" value="Unassembled WGS sequence"/>
</dbReference>